<gene>
    <name evidence="3" type="ORF">KCG53_07780</name>
</gene>
<feature type="region of interest" description="Disordered" evidence="1">
    <location>
        <begin position="77"/>
        <end position="96"/>
    </location>
</feature>
<reference evidence="3" key="1">
    <citation type="submission" date="2021-04" db="EMBL/GenBank/DDBJ databases">
        <title>Characterizing Neisseria spp. as novel respiratory pathobionts in bronchiectasis.</title>
        <authorList>
            <person name="Li L."/>
            <person name="Mac Aogain M."/>
            <person name="Xu T."/>
            <person name="Jaggi T.K."/>
            <person name="Chan L.Y."/>
            <person name="Keir H.R."/>
            <person name="Dicker A.J."/>
            <person name="Qu J."/>
            <person name="Liu Y."/>
            <person name="Chen H.S."/>
            <person name="Koh M.S."/>
            <person name="Ong T.H."/>
            <person name="Lim A.Y.H."/>
            <person name="Abisheganaden J."/>
            <person name="Low T.B."/>
            <person name="Oliver B.G."/>
            <person name="Tan N.S."/>
            <person name="Fang M."/>
            <person name="Chalmers J.D."/>
            <person name="Chotirmall S.H."/>
        </authorList>
    </citation>
    <scope>NUCLEOTIDE SEQUENCE</scope>
    <source>
        <strain evidence="3">CG0073</strain>
    </source>
</reference>
<protein>
    <submittedName>
        <fullName evidence="3">Uncharacterized protein</fullName>
    </submittedName>
</protein>
<feature type="signal peptide" evidence="2">
    <location>
        <begin position="1"/>
        <end position="22"/>
    </location>
</feature>
<evidence type="ECO:0000313" key="4">
    <source>
        <dbReference type="Proteomes" id="UP001057336"/>
    </source>
</evidence>
<dbReference type="AlphaFoldDB" id="A0A9X9N6G1"/>
<dbReference type="Proteomes" id="UP001057336">
    <property type="component" value="Chromosome"/>
</dbReference>
<feature type="chain" id="PRO_5043647188" evidence="2">
    <location>
        <begin position="23"/>
        <end position="314"/>
    </location>
</feature>
<evidence type="ECO:0000256" key="1">
    <source>
        <dbReference type="SAM" id="MobiDB-lite"/>
    </source>
</evidence>
<sequence>MKASQLTLAVLLTAAFGSAAHAANVEGGSSNPNLIEPKTSDSLPFGAGAAGIKVSTGNGLSKSINLQAGPAQRIRNKYGNAPINGGNQNANVNGTANPKYLQPGDINPIAGWFSKTKLAQVWYEKRANNTEVFSVRQMADPKLPIAPKFGGMTFAKVPTAATNVFFGEWAPRKGNSNQITNSTDLNMNDGNRTVWFVGENPTKNTMGLATATYNVVGINKHTPGKNDFYTGEIKATFGTGDKGSMSGALKRAGDKDLSFNGVEINNADGLFKSGAGNHEKIQGQFYGKGAAAMAGYAERGNGKGDDVAFGGAKK</sequence>
<organism evidence="3 4">
    <name type="scientific">Neisseria subflava</name>
    <dbReference type="NCBI Taxonomy" id="28449"/>
    <lineage>
        <taxon>Bacteria</taxon>
        <taxon>Pseudomonadati</taxon>
        <taxon>Pseudomonadota</taxon>
        <taxon>Betaproteobacteria</taxon>
        <taxon>Neisseriales</taxon>
        <taxon>Neisseriaceae</taxon>
        <taxon>Neisseria</taxon>
    </lineage>
</organism>
<proteinExistence type="predicted"/>
<dbReference type="InterPro" id="IPR054843">
    <property type="entry name" value="Slam_hemophilin_C"/>
</dbReference>
<dbReference type="EMBL" id="CP073118">
    <property type="protein sequence ID" value="UTG75169.1"/>
    <property type="molecule type" value="Genomic_DNA"/>
</dbReference>
<dbReference type="RefSeq" id="WP_070607794.1">
    <property type="nucleotide sequence ID" value="NZ_CP073119.1"/>
</dbReference>
<keyword evidence="2" id="KW-0732">Signal</keyword>
<evidence type="ECO:0000256" key="2">
    <source>
        <dbReference type="SAM" id="SignalP"/>
    </source>
</evidence>
<accession>A0A9X9N6G1</accession>
<name>A0A9X9N6G1_NEISU</name>
<feature type="compositionally biased region" description="Polar residues" evidence="1">
    <location>
        <begin position="85"/>
        <end position="96"/>
    </location>
</feature>
<dbReference type="NCBIfam" id="NF041636">
    <property type="entry name" value="slam_lipo"/>
    <property type="match status" value="1"/>
</dbReference>
<evidence type="ECO:0000313" key="3">
    <source>
        <dbReference type="EMBL" id="UTG75169.1"/>
    </source>
</evidence>